<protein>
    <submittedName>
        <fullName evidence="1">Uncharacterized protein</fullName>
    </submittedName>
</protein>
<dbReference type="AlphaFoldDB" id="A0A6A6IEZ6"/>
<evidence type="ECO:0000313" key="1">
    <source>
        <dbReference type="EMBL" id="KAF2249154.1"/>
    </source>
</evidence>
<dbReference type="Proteomes" id="UP000800094">
    <property type="component" value="Unassembled WGS sequence"/>
</dbReference>
<evidence type="ECO:0000313" key="2">
    <source>
        <dbReference type="Proteomes" id="UP000800094"/>
    </source>
</evidence>
<dbReference type="RefSeq" id="XP_033684158.1">
    <property type="nucleotide sequence ID" value="XM_033821948.1"/>
</dbReference>
<reference evidence="1" key="1">
    <citation type="journal article" date="2020" name="Stud. Mycol.">
        <title>101 Dothideomycetes genomes: a test case for predicting lifestyles and emergence of pathogens.</title>
        <authorList>
            <person name="Haridas S."/>
            <person name="Albert R."/>
            <person name="Binder M."/>
            <person name="Bloem J."/>
            <person name="Labutti K."/>
            <person name="Salamov A."/>
            <person name="Andreopoulos B."/>
            <person name="Baker S."/>
            <person name="Barry K."/>
            <person name="Bills G."/>
            <person name="Bluhm B."/>
            <person name="Cannon C."/>
            <person name="Castanera R."/>
            <person name="Culley D."/>
            <person name="Daum C."/>
            <person name="Ezra D."/>
            <person name="Gonzalez J."/>
            <person name="Henrissat B."/>
            <person name="Kuo A."/>
            <person name="Liang C."/>
            <person name="Lipzen A."/>
            <person name="Lutzoni F."/>
            <person name="Magnuson J."/>
            <person name="Mondo S."/>
            <person name="Nolan M."/>
            <person name="Ohm R."/>
            <person name="Pangilinan J."/>
            <person name="Park H.-J."/>
            <person name="Ramirez L."/>
            <person name="Alfaro M."/>
            <person name="Sun H."/>
            <person name="Tritt A."/>
            <person name="Yoshinaga Y."/>
            <person name="Zwiers L.-H."/>
            <person name="Turgeon B."/>
            <person name="Goodwin S."/>
            <person name="Spatafora J."/>
            <person name="Crous P."/>
            <person name="Grigoriev I."/>
        </authorList>
    </citation>
    <scope>NUCLEOTIDE SEQUENCE</scope>
    <source>
        <strain evidence="1">CBS 122368</strain>
    </source>
</reference>
<gene>
    <name evidence="1" type="ORF">BU26DRAFT_313111</name>
</gene>
<proteinExistence type="predicted"/>
<name>A0A6A6IEZ6_9PLEO</name>
<accession>A0A6A6IEZ6</accession>
<organism evidence="1 2">
    <name type="scientific">Trematosphaeria pertusa</name>
    <dbReference type="NCBI Taxonomy" id="390896"/>
    <lineage>
        <taxon>Eukaryota</taxon>
        <taxon>Fungi</taxon>
        <taxon>Dikarya</taxon>
        <taxon>Ascomycota</taxon>
        <taxon>Pezizomycotina</taxon>
        <taxon>Dothideomycetes</taxon>
        <taxon>Pleosporomycetidae</taxon>
        <taxon>Pleosporales</taxon>
        <taxon>Massarineae</taxon>
        <taxon>Trematosphaeriaceae</taxon>
        <taxon>Trematosphaeria</taxon>
    </lineage>
</organism>
<dbReference type="GeneID" id="54575278"/>
<keyword evidence="2" id="KW-1185">Reference proteome</keyword>
<sequence>MQHINGFLDGAACSPRNGQASLAFRALHASRPDRLCPPLTALHSSPLTFAPAPFAECLSRASSGLPGRTVLGTPSSNTFTTKLQLVVVLRRTLHVPELKNAPSLRDVLRFSSRGARTPCIVRREFCILCDTLESLFEPHGTICHHRTTHYASFNLSLPRYAEHSPAFP</sequence>
<dbReference type="EMBL" id="ML987195">
    <property type="protein sequence ID" value="KAF2249154.1"/>
    <property type="molecule type" value="Genomic_DNA"/>
</dbReference>